<evidence type="ECO:0000256" key="8">
    <source>
        <dbReference type="PROSITE-ProRule" id="PRU00339"/>
    </source>
</evidence>
<gene>
    <name evidence="11" type="ORF">E1742_05365</name>
    <name evidence="10" type="ORF">GCM10007388_32110</name>
</gene>
<feature type="repeat" description="TPR" evidence="8">
    <location>
        <begin position="418"/>
        <end position="451"/>
    </location>
</feature>
<dbReference type="Pfam" id="PF13432">
    <property type="entry name" value="TPR_16"/>
    <property type="match status" value="1"/>
</dbReference>
<evidence type="ECO:0000313" key="12">
    <source>
        <dbReference type="Proteomes" id="UP000294359"/>
    </source>
</evidence>
<feature type="repeat" description="TPR" evidence="8">
    <location>
        <begin position="78"/>
        <end position="111"/>
    </location>
</feature>
<dbReference type="RefSeq" id="WP_134383894.1">
    <property type="nucleotide sequence ID" value="NZ_BMWW01000005.1"/>
</dbReference>
<dbReference type="Proteomes" id="UP000619512">
    <property type="component" value="Unassembled WGS sequence"/>
</dbReference>
<dbReference type="Proteomes" id="UP000294359">
    <property type="component" value="Chromosome"/>
</dbReference>
<dbReference type="PANTHER" id="PTHR44835:SF1">
    <property type="entry name" value="PROTEIN O-GLCNAC TRANSFERASE"/>
    <property type="match status" value="1"/>
</dbReference>
<proteinExistence type="inferred from homology"/>
<dbReference type="Pfam" id="PF13181">
    <property type="entry name" value="TPR_8"/>
    <property type="match status" value="2"/>
</dbReference>
<keyword evidence="5" id="KW-0808">Transferase</keyword>
<name>A0A4P7BCM6_9BURK</name>
<evidence type="ECO:0000313" key="11">
    <source>
        <dbReference type="EMBL" id="QBQ35657.1"/>
    </source>
</evidence>
<feature type="repeat" description="TPR" evidence="8">
    <location>
        <begin position="350"/>
        <end position="383"/>
    </location>
</feature>
<dbReference type="InterPro" id="IPR019734">
    <property type="entry name" value="TPR_rpt"/>
</dbReference>
<keyword evidence="12" id="KW-1185">Reference proteome</keyword>
<evidence type="ECO:0000256" key="6">
    <source>
        <dbReference type="ARBA" id="ARBA00022737"/>
    </source>
</evidence>
<evidence type="ECO:0000256" key="5">
    <source>
        <dbReference type="ARBA" id="ARBA00022679"/>
    </source>
</evidence>
<dbReference type="InterPro" id="IPR011990">
    <property type="entry name" value="TPR-like_helical_dom_sf"/>
</dbReference>
<dbReference type="AlphaFoldDB" id="A0A4P7BCM6"/>
<feature type="domain" description="O-GlcNAc transferase C-terminal" evidence="9">
    <location>
        <begin position="669"/>
        <end position="833"/>
    </location>
</feature>
<feature type="domain" description="O-GlcNAc transferase C-terminal" evidence="9">
    <location>
        <begin position="496"/>
        <end position="646"/>
    </location>
</feature>
<dbReference type="PANTHER" id="PTHR44835">
    <property type="entry name" value="UDP-N-ACETYLGLUCOSAMINE--PEPTIDE N-ACETYLGLUCOSAMINYLTRANSFERASE SPINDLY-RELATED"/>
    <property type="match status" value="1"/>
</dbReference>
<dbReference type="SMART" id="SM00028">
    <property type="entry name" value="TPR"/>
    <property type="match status" value="11"/>
</dbReference>
<reference evidence="10" key="1">
    <citation type="journal article" date="2014" name="Int. J. Syst. Evol. Microbiol.">
        <title>Complete genome sequence of Corynebacterium casei LMG S-19264T (=DSM 44701T), isolated from a smear-ripened cheese.</title>
        <authorList>
            <consortium name="US DOE Joint Genome Institute (JGI-PGF)"/>
            <person name="Walter F."/>
            <person name="Albersmeier A."/>
            <person name="Kalinowski J."/>
            <person name="Ruckert C."/>
        </authorList>
    </citation>
    <scope>NUCLEOTIDE SEQUENCE</scope>
    <source>
        <strain evidence="10">KCTC 12344</strain>
    </source>
</reference>
<evidence type="ECO:0000256" key="3">
    <source>
        <dbReference type="ARBA" id="ARBA00011970"/>
    </source>
</evidence>
<evidence type="ECO:0000259" key="9">
    <source>
        <dbReference type="Pfam" id="PF13844"/>
    </source>
</evidence>
<dbReference type="Gene3D" id="1.25.40.10">
    <property type="entry name" value="Tetratricopeptide repeat domain"/>
    <property type="match status" value="3"/>
</dbReference>
<comment type="similarity">
    <text evidence="2">Belongs to the glycosyltransferase 41 family. O-GlcNAc transferase subfamily.</text>
</comment>
<evidence type="ECO:0000256" key="2">
    <source>
        <dbReference type="ARBA" id="ARBA00005386"/>
    </source>
</evidence>
<evidence type="ECO:0000256" key="7">
    <source>
        <dbReference type="ARBA" id="ARBA00022803"/>
    </source>
</evidence>
<dbReference type="EC" id="2.4.1.255" evidence="3"/>
<dbReference type="PROSITE" id="PS50005">
    <property type="entry name" value="TPR"/>
    <property type="match status" value="4"/>
</dbReference>
<dbReference type="Gene3D" id="3.40.50.2000">
    <property type="entry name" value="Glycogen Phosphorylase B"/>
    <property type="match status" value="1"/>
</dbReference>
<dbReference type="GO" id="GO:0042802">
    <property type="term" value="F:identical protein binding"/>
    <property type="evidence" value="ECO:0007669"/>
    <property type="project" value="InterPro"/>
</dbReference>
<sequence length="866" mass="92891">MKTSSSSAAPASSPELQAAAAALAAGDHDAAIAQLRQLADTAGAGPDVWRLLGEAVQAGGGDPLPALQRWTQADPGNPAAHAVLGQALQDRGDLAAAGACYRQALTIDPSCLDALIQLGSVEQGMGNADVAAQCYELALQARPALHDLYPSLASALHAAGRHEEATAAWSKAIRLLGDEPVLHYGRSESLRASGRLGEALNASERVVKLVPDDPAALVQLASLQMATRNLHASAMNYGQALLLDPDNLSAHIDFAVVLHDLGLTGEAIAHLHDALRIDPQSWMAAGNLGALLIEQGRHTDALAWLRHALDLRPDYATALNNMGTALQALGDNAGAVHYFRQSVEADNGHIDAYRNLSIVLSRLGQHREALEFSAVALSLAPEDPELLLNLANAQGALGQPARAIPNLRKAARLNPRAANIRSNLAHFLSQVGQTDEAITLWRKAIQLEPGFADAYSNLLFCLAHANVDPTIARQVRAGFAAQFERRAAWATPRQPDPARRLNVGFVSGDFHEHAVAGFIEPALRELAQRPALALFAYYNNTITDRKTAALQALVPNWRNVHSLSDDALDETIRRDGIDILIDLSGHTGFNRLTMFARKPAPLQATWIGYPASTGLHAIDYIITDKTVIPPDTAAEEFTEHPAYLPACVTYEPDARAPEVTALPALERGFVTFGSFNRANKIDQATVSAWARVLQAVPGAQMFVAGIDRTEEQARIAEWFAQAGIDSHRLRWGQRTGMLTYLAQHGEVDMCLDTLPYSGGTTTLNAAYMGVPTLTVCGTSMATRSTAGAMAHMQLEQWITHDVDDFVRRGTALAQDTAALAALRATMRRRFLQSGFGNPALFGDSFESALRTMWQRCCAGQPPGVIG</sequence>
<keyword evidence="6" id="KW-0677">Repeat</keyword>
<dbReference type="Pfam" id="PF13844">
    <property type="entry name" value="Glyco_transf_41"/>
    <property type="match status" value="2"/>
</dbReference>
<dbReference type="InterPro" id="IPR051939">
    <property type="entry name" value="Glycosyltr_41/O-GlcNAc_trsf"/>
</dbReference>
<reference evidence="11 12" key="2">
    <citation type="submission" date="2019-03" db="EMBL/GenBank/DDBJ databases">
        <title>Draft Genome Sequences of Six Type Strains of the Genus Massilia.</title>
        <authorList>
            <person name="Miess H."/>
            <person name="Frediansyhah A."/>
            <person name="Gross H."/>
        </authorList>
    </citation>
    <scope>NUCLEOTIDE SEQUENCE [LARGE SCALE GENOMIC DNA]</scope>
    <source>
        <strain evidence="11 12">DSM 17505</strain>
    </source>
</reference>
<dbReference type="InterPro" id="IPR029489">
    <property type="entry name" value="OGT/SEC/SPY_C"/>
</dbReference>
<dbReference type="InterPro" id="IPR011717">
    <property type="entry name" value="TPR-4"/>
</dbReference>
<dbReference type="EMBL" id="BMWW01000005">
    <property type="protein sequence ID" value="GGY96256.1"/>
    <property type="molecule type" value="Genomic_DNA"/>
</dbReference>
<evidence type="ECO:0000256" key="1">
    <source>
        <dbReference type="ARBA" id="ARBA00004922"/>
    </source>
</evidence>
<dbReference type="Pfam" id="PF13424">
    <property type="entry name" value="TPR_12"/>
    <property type="match status" value="1"/>
</dbReference>
<keyword evidence="7 8" id="KW-0802">TPR repeat</keyword>
<dbReference type="Pfam" id="PF14559">
    <property type="entry name" value="TPR_19"/>
    <property type="match status" value="1"/>
</dbReference>
<dbReference type="Gene3D" id="3.40.50.11380">
    <property type="match status" value="1"/>
</dbReference>
<protein>
    <recommendedName>
        <fullName evidence="3">protein O-GlcNAc transferase</fullName>
        <ecNumber evidence="3">2.4.1.255</ecNumber>
    </recommendedName>
</protein>
<dbReference type="GO" id="GO:0097363">
    <property type="term" value="F:protein O-acetylglucosaminyltransferase activity"/>
    <property type="evidence" value="ECO:0007669"/>
    <property type="project" value="UniProtKB-EC"/>
</dbReference>
<dbReference type="OrthoDB" id="101857at2"/>
<keyword evidence="4" id="KW-0328">Glycosyltransferase</keyword>
<evidence type="ECO:0000256" key="4">
    <source>
        <dbReference type="ARBA" id="ARBA00022676"/>
    </source>
</evidence>
<reference evidence="10" key="3">
    <citation type="submission" date="2022-12" db="EMBL/GenBank/DDBJ databases">
        <authorList>
            <person name="Sun Q."/>
            <person name="Kim S."/>
        </authorList>
    </citation>
    <scope>NUCLEOTIDE SEQUENCE</scope>
    <source>
        <strain evidence="10">KCTC 12344</strain>
    </source>
</reference>
<dbReference type="SUPFAM" id="SSF48452">
    <property type="entry name" value="TPR-like"/>
    <property type="match status" value="2"/>
</dbReference>
<feature type="repeat" description="TPR" evidence="8">
    <location>
        <begin position="282"/>
        <end position="315"/>
    </location>
</feature>
<dbReference type="Pfam" id="PF07721">
    <property type="entry name" value="TPR_4"/>
    <property type="match status" value="1"/>
</dbReference>
<dbReference type="EMBL" id="CP038026">
    <property type="protein sequence ID" value="QBQ35657.1"/>
    <property type="molecule type" value="Genomic_DNA"/>
</dbReference>
<evidence type="ECO:0000313" key="10">
    <source>
        <dbReference type="EMBL" id="GGY96256.1"/>
    </source>
</evidence>
<organism evidence="10 13">
    <name type="scientific">Pseudoduganella plicata</name>
    <dbReference type="NCBI Taxonomy" id="321984"/>
    <lineage>
        <taxon>Bacteria</taxon>
        <taxon>Pseudomonadati</taxon>
        <taxon>Pseudomonadota</taxon>
        <taxon>Betaproteobacteria</taxon>
        <taxon>Burkholderiales</taxon>
        <taxon>Oxalobacteraceae</taxon>
        <taxon>Telluria group</taxon>
        <taxon>Pseudoduganella</taxon>
    </lineage>
</organism>
<comment type="pathway">
    <text evidence="1">Protein modification; protein glycosylation.</text>
</comment>
<accession>A0A4P7BCM6</accession>
<evidence type="ECO:0000313" key="13">
    <source>
        <dbReference type="Proteomes" id="UP000619512"/>
    </source>
</evidence>